<dbReference type="EMBL" id="ATCN01000132">
    <property type="protein sequence ID" value="EPR79739.1"/>
    <property type="molecule type" value="Genomic_DNA"/>
</dbReference>
<reference evidence="2" key="1">
    <citation type="journal article" date="2013" name="PLoS Genet.">
        <title>The genome of Spraguea lophii and the basis of host-microsporidian interactions.</title>
        <authorList>
            <person name="Campbell S.E."/>
            <person name="Williams T.A."/>
            <person name="Yousuf A."/>
            <person name="Soanes D.M."/>
            <person name="Paszkiewicz K.H."/>
            <person name="Williams B.A.P."/>
        </authorList>
    </citation>
    <scope>NUCLEOTIDE SEQUENCE [LARGE SCALE GENOMIC DNA]</scope>
    <source>
        <strain evidence="2">42_110</strain>
    </source>
</reference>
<evidence type="ECO:0000313" key="1">
    <source>
        <dbReference type="EMBL" id="EPR79739.1"/>
    </source>
</evidence>
<accession>S7XL27</accession>
<dbReference type="AlphaFoldDB" id="S7XL27"/>
<gene>
    <name evidence="1" type="ORF">SLOPH_2349</name>
</gene>
<proteinExistence type="predicted"/>
<dbReference type="Proteomes" id="UP000014978">
    <property type="component" value="Unassembled WGS sequence"/>
</dbReference>
<dbReference type="HOGENOM" id="CLU_334050_0_0_1"/>
<dbReference type="VEuPathDB" id="MicrosporidiaDB:SLOPH_2349"/>
<comment type="caution">
    <text evidence="1">The sequence shown here is derived from an EMBL/GenBank/DDBJ whole genome shotgun (WGS) entry which is preliminary data.</text>
</comment>
<keyword evidence="2" id="KW-1185">Reference proteome</keyword>
<sequence>MSTLRKVLNLKYKIERDNTLSPSEIEFIRNCLTLKSIDDMDIYQESDTLVMLTFQISLFQILRELAMQNIIDSQVFKQMVDICLERITYPQEEQSRIRKLKKEMDNIVIDICLKMRSRNIYEVMNEYLQKEEINESLGVCFLLLTDTQPKNKKLRILKNLEPKEELVEVLKEISGNLRKEFLNILFISLRDKIKSVNDRIYILALIEINKILKREDTKMLEFLEKNINKIEHDYIFIELLKTLIYEEESRIRALKILNNSNILDDVFNALETIQNLNRIEVKEIRPEDSKMISTTLSVLYKIKEEVIIQRHIELLIHSIKLSISTEIKKEILKNLSLISVSELNRIEELIFSYLDSTAYEIFEGEKRKNNFYFTEGFLILCNNYIKNMNEAQINLSEEIIKYSTFTMISGNEELIKYTLQMIFELKNKKMQKIGYYEILKYTVFLKEILSDNEILESLLEFFSKEKNTIKIFDISFIMNISYYSSINFYKFISTFPIEEISPYFTIEFLDQLAINKEEGIKYFIENSKEINTSKFIKRNIEWFNRFIIDSNEEYILEGIIKIYNNVQNNYNDIKFNLLDDNNAENIDMKDFNKNDNIDKNNIDKKINNIFLLPRIYNDEFFEIFTKITLLTGEIEESLKNIHPGLIRNCIKGYSSFIKSRIIIRDNVEQEIKDLLNSELPVDDLLAFYKLWYKIPVFTNSYSKLSYQIILSSKNDELFLTYFPESTIFEKYLLFSVLEKPSNEIKYLIQNEIIHILEIKEKSKEEIILLEACYYGLLHFNDIEEVMVLINALVKESNYILLLLSIKNILNGGETVIRRGKVDLELERMCYQLMKVKGVGNNREMREWGKLLSIEN</sequence>
<protein>
    <submittedName>
        <fullName evidence="1">Uncharacterized protein</fullName>
    </submittedName>
</protein>
<dbReference type="OMA" id="AMEYSSY"/>
<dbReference type="OrthoDB" id="10685206at2759"/>
<organism evidence="1 2">
    <name type="scientific">Spraguea lophii (strain 42_110)</name>
    <name type="common">Microsporidian parasite</name>
    <dbReference type="NCBI Taxonomy" id="1358809"/>
    <lineage>
        <taxon>Eukaryota</taxon>
        <taxon>Fungi</taxon>
        <taxon>Fungi incertae sedis</taxon>
        <taxon>Microsporidia</taxon>
        <taxon>Spragueidae</taxon>
        <taxon>Spraguea</taxon>
    </lineage>
</organism>
<evidence type="ECO:0000313" key="2">
    <source>
        <dbReference type="Proteomes" id="UP000014978"/>
    </source>
</evidence>
<name>S7XL27_SPRLO</name>
<dbReference type="InParanoid" id="S7XL27"/>